<evidence type="ECO:0000313" key="2">
    <source>
        <dbReference type="EMBL" id="JAH86046.1"/>
    </source>
</evidence>
<feature type="transmembrane region" description="Helical" evidence="1">
    <location>
        <begin position="36"/>
        <end position="53"/>
    </location>
</feature>
<evidence type="ECO:0000256" key="1">
    <source>
        <dbReference type="SAM" id="Phobius"/>
    </source>
</evidence>
<protein>
    <submittedName>
        <fullName evidence="2">Uncharacterized protein</fullName>
    </submittedName>
</protein>
<name>A0A0E9W6V7_ANGAN</name>
<organism evidence="2">
    <name type="scientific">Anguilla anguilla</name>
    <name type="common">European freshwater eel</name>
    <name type="synonym">Muraena anguilla</name>
    <dbReference type="NCBI Taxonomy" id="7936"/>
    <lineage>
        <taxon>Eukaryota</taxon>
        <taxon>Metazoa</taxon>
        <taxon>Chordata</taxon>
        <taxon>Craniata</taxon>
        <taxon>Vertebrata</taxon>
        <taxon>Euteleostomi</taxon>
        <taxon>Actinopterygii</taxon>
        <taxon>Neopterygii</taxon>
        <taxon>Teleostei</taxon>
        <taxon>Anguilliformes</taxon>
        <taxon>Anguillidae</taxon>
        <taxon>Anguilla</taxon>
    </lineage>
</organism>
<dbReference type="AlphaFoldDB" id="A0A0E9W6V7"/>
<accession>A0A0E9W6V7</accession>
<sequence length="56" mass="6624">MFCCSVFSIVQGEYNLHYHPFCFINIFHTVPTFLELGLYFPVTFLSIYLSLLIKQQ</sequence>
<reference evidence="2" key="2">
    <citation type="journal article" date="2015" name="Fish Shellfish Immunol.">
        <title>Early steps in the European eel (Anguilla anguilla)-Vibrio vulnificus interaction in the gills: Role of the RtxA13 toxin.</title>
        <authorList>
            <person name="Callol A."/>
            <person name="Pajuelo D."/>
            <person name="Ebbesson L."/>
            <person name="Teles M."/>
            <person name="MacKenzie S."/>
            <person name="Amaro C."/>
        </authorList>
    </citation>
    <scope>NUCLEOTIDE SEQUENCE</scope>
</reference>
<proteinExistence type="predicted"/>
<keyword evidence="1" id="KW-0472">Membrane</keyword>
<dbReference type="EMBL" id="GBXM01022531">
    <property type="protein sequence ID" value="JAH86046.1"/>
    <property type="molecule type" value="Transcribed_RNA"/>
</dbReference>
<keyword evidence="1" id="KW-1133">Transmembrane helix</keyword>
<reference evidence="2" key="1">
    <citation type="submission" date="2014-11" db="EMBL/GenBank/DDBJ databases">
        <authorList>
            <person name="Amaro Gonzalez C."/>
        </authorList>
    </citation>
    <scope>NUCLEOTIDE SEQUENCE</scope>
</reference>
<keyword evidence="1" id="KW-0812">Transmembrane</keyword>